<dbReference type="PANTHER" id="PTHR43562:SF3">
    <property type="entry name" value="SODIUM ION_PROTON EXCHANGER (EUROFUNG)"/>
    <property type="match status" value="1"/>
</dbReference>
<dbReference type="GO" id="GO:0016020">
    <property type="term" value="C:membrane"/>
    <property type="evidence" value="ECO:0007669"/>
    <property type="project" value="UniProtKB-SubCell"/>
</dbReference>
<keyword evidence="7" id="KW-0915">Sodium</keyword>
<organism evidence="13 14">
    <name type="scientific">Fructilactobacillus florum DSM 22689 = JCM 16035</name>
    <dbReference type="NCBI Taxonomy" id="1423745"/>
    <lineage>
        <taxon>Bacteria</taxon>
        <taxon>Bacillati</taxon>
        <taxon>Bacillota</taxon>
        <taxon>Bacilli</taxon>
        <taxon>Lactobacillales</taxon>
        <taxon>Lactobacillaceae</taxon>
        <taxon>Fructilactobacillus</taxon>
    </lineage>
</organism>
<proteinExistence type="inferred from homology"/>
<dbReference type="PANTHER" id="PTHR43562">
    <property type="entry name" value="NAPA-TYPE SODIUM/HYDROGEN ANTIPORTER"/>
    <property type="match status" value="1"/>
</dbReference>
<dbReference type="GO" id="GO:0006814">
    <property type="term" value="P:sodium ion transport"/>
    <property type="evidence" value="ECO:0007669"/>
    <property type="project" value="UniProtKB-KW"/>
</dbReference>
<dbReference type="RefSeq" id="WP_056961821.1">
    <property type="nucleotide sequence ID" value="NZ_AYZI01000008.1"/>
</dbReference>
<comment type="similarity">
    <text evidence="2">Belongs to the monovalent cation:proton antiporter 2 (CPA2) transporter (TC 2.A.37) family.</text>
</comment>
<gene>
    <name evidence="13" type="ORF">FC87_GL001231</name>
</gene>
<evidence type="ECO:0000256" key="11">
    <source>
        <dbReference type="SAM" id="Phobius"/>
    </source>
</evidence>
<feature type="transmembrane region" description="Helical" evidence="11">
    <location>
        <begin position="185"/>
        <end position="205"/>
    </location>
</feature>
<evidence type="ECO:0000256" key="6">
    <source>
        <dbReference type="ARBA" id="ARBA00022989"/>
    </source>
</evidence>
<evidence type="ECO:0000256" key="7">
    <source>
        <dbReference type="ARBA" id="ARBA00023053"/>
    </source>
</evidence>
<dbReference type="InterPro" id="IPR006153">
    <property type="entry name" value="Cation/H_exchanger_TM"/>
</dbReference>
<keyword evidence="10" id="KW-0739">Sodium transport</keyword>
<dbReference type="Gene3D" id="1.20.1530.20">
    <property type="match status" value="1"/>
</dbReference>
<feature type="transmembrane region" description="Helical" evidence="11">
    <location>
        <begin position="84"/>
        <end position="107"/>
    </location>
</feature>
<dbReference type="EMBL" id="AYZI01000008">
    <property type="protein sequence ID" value="KRM90545.1"/>
    <property type="molecule type" value="Genomic_DNA"/>
</dbReference>
<feature type="transmembrane region" description="Helical" evidence="11">
    <location>
        <begin position="51"/>
        <end position="72"/>
    </location>
</feature>
<accession>A0A0R2CFS0</accession>
<dbReference type="AlphaFoldDB" id="A0A0R2CFS0"/>
<comment type="subcellular location">
    <subcellularLocation>
        <location evidence="1">Membrane</location>
        <topology evidence="1">Multi-pass membrane protein</topology>
    </subcellularLocation>
</comment>
<dbReference type="STRING" id="1423745.GCA_001311215_00730"/>
<evidence type="ECO:0000256" key="3">
    <source>
        <dbReference type="ARBA" id="ARBA00022448"/>
    </source>
</evidence>
<feature type="transmembrane region" description="Helical" evidence="11">
    <location>
        <begin position="287"/>
        <end position="313"/>
    </location>
</feature>
<keyword evidence="5 11" id="KW-0812">Transmembrane</keyword>
<feature type="transmembrane region" description="Helical" evidence="11">
    <location>
        <begin position="113"/>
        <end position="132"/>
    </location>
</feature>
<name>A0A0R2CFS0_9LACO</name>
<evidence type="ECO:0000256" key="8">
    <source>
        <dbReference type="ARBA" id="ARBA00023065"/>
    </source>
</evidence>
<dbReference type="Pfam" id="PF00999">
    <property type="entry name" value="Na_H_Exchanger"/>
    <property type="match status" value="1"/>
</dbReference>
<evidence type="ECO:0000256" key="9">
    <source>
        <dbReference type="ARBA" id="ARBA00023136"/>
    </source>
</evidence>
<dbReference type="GO" id="GO:0015297">
    <property type="term" value="F:antiporter activity"/>
    <property type="evidence" value="ECO:0007669"/>
    <property type="project" value="UniProtKB-KW"/>
</dbReference>
<dbReference type="InterPro" id="IPR038770">
    <property type="entry name" value="Na+/solute_symporter_sf"/>
</dbReference>
<evidence type="ECO:0000259" key="12">
    <source>
        <dbReference type="Pfam" id="PF00999"/>
    </source>
</evidence>
<evidence type="ECO:0000313" key="13">
    <source>
        <dbReference type="EMBL" id="KRM90545.1"/>
    </source>
</evidence>
<evidence type="ECO:0000256" key="10">
    <source>
        <dbReference type="ARBA" id="ARBA00023201"/>
    </source>
</evidence>
<keyword evidence="3" id="KW-0813">Transport</keyword>
<keyword evidence="4" id="KW-0050">Antiport</keyword>
<evidence type="ECO:0000256" key="5">
    <source>
        <dbReference type="ARBA" id="ARBA00022692"/>
    </source>
</evidence>
<protein>
    <recommendedName>
        <fullName evidence="12">Cation/H+ exchanger transmembrane domain-containing protein</fullName>
    </recommendedName>
</protein>
<reference evidence="13 14" key="1">
    <citation type="journal article" date="2015" name="Genome Announc.">
        <title>Expanding the biotechnology potential of lactobacilli through comparative genomics of 213 strains and associated genera.</title>
        <authorList>
            <person name="Sun Z."/>
            <person name="Harris H.M."/>
            <person name="McCann A."/>
            <person name="Guo C."/>
            <person name="Argimon S."/>
            <person name="Zhang W."/>
            <person name="Yang X."/>
            <person name="Jeffery I.B."/>
            <person name="Cooney J.C."/>
            <person name="Kagawa T.F."/>
            <person name="Liu W."/>
            <person name="Song Y."/>
            <person name="Salvetti E."/>
            <person name="Wrobel A."/>
            <person name="Rasinkangas P."/>
            <person name="Parkhill J."/>
            <person name="Rea M.C."/>
            <person name="O'Sullivan O."/>
            <person name="Ritari J."/>
            <person name="Douillard F.P."/>
            <person name="Paul Ross R."/>
            <person name="Yang R."/>
            <person name="Briner A.E."/>
            <person name="Felis G.E."/>
            <person name="de Vos W.M."/>
            <person name="Barrangou R."/>
            <person name="Klaenhammer T.R."/>
            <person name="Caufield P.W."/>
            <person name="Cui Y."/>
            <person name="Zhang H."/>
            <person name="O'Toole P.W."/>
        </authorList>
    </citation>
    <scope>NUCLEOTIDE SEQUENCE [LARGE SCALE GENOMIC DNA]</scope>
    <source>
        <strain evidence="13 14">DSM 22689</strain>
    </source>
</reference>
<feature type="transmembrane region" description="Helical" evidence="11">
    <location>
        <begin position="144"/>
        <end position="165"/>
    </location>
</feature>
<feature type="transmembrane region" description="Helical" evidence="11">
    <location>
        <begin position="253"/>
        <end position="275"/>
    </location>
</feature>
<keyword evidence="8" id="KW-0406">Ion transport</keyword>
<dbReference type="Proteomes" id="UP000051586">
    <property type="component" value="Unassembled WGS sequence"/>
</dbReference>
<evidence type="ECO:0000256" key="1">
    <source>
        <dbReference type="ARBA" id="ARBA00004141"/>
    </source>
</evidence>
<feature type="transmembrane region" description="Helical" evidence="11">
    <location>
        <begin position="212"/>
        <end position="241"/>
    </location>
</feature>
<evidence type="ECO:0000256" key="2">
    <source>
        <dbReference type="ARBA" id="ARBA00005551"/>
    </source>
</evidence>
<feature type="transmembrane region" description="Helical" evidence="11">
    <location>
        <begin position="355"/>
        <end position="374"/>
    </location>
</feature>
<keyword evidence="6 11" id="KW-1133">Transmembrane helix</keyword>
<dbReference type="GO" id="GO:1902600">
    <property type="term" value="P:proton transmembrane transport"/>
    <property type="evidence" value="ECO:0007669"/>
    <property type="project" value="InterPro"/>
</dbReference>
<sequence length="382" mass="39908">MGELGSLAGLLVAALLAGQLAMRIGLPNVVGQILAGMVLGPAVLGWLQPTQALGLAANLGVIVLMFLAGLECDFHQIKRHAKASLGIAVCGVLLPLLAFTSLGLLWQQGLRDALFWGVIFAATSVSISVAVLQEFGQLKTIGGTVILGAAVADDLISIVLLSLFSSLFSANGQSLWVVVLEQLCYLGGLAVVIKWLVPAIIQLVVRFRDPVLLATVGLIIALLLAELAEVAHLSAVLGAFFAGIAVARTSGKATIVASTNLVGSVLLIPIFFVSVGLDLKLVTSWQGLALVGLLTVVAVLTKWIGCGLSAHWFGLDWGTSNIVGSGMISRGEMALIISQLGLQQHLLSSGLYSELTLVIVLTTIISPILLRWGLRHLQTAVE</sequence>
<evidence type="ECO:0000313" key="14">
    <source>
        <dbReference type="Proteomes" id="UP000051586"/>
    </source>
</evidence>
<dbReference type="PATRIC" id="fig|1423745.4.peg.1297"/>
<evidence type="ECO:0000256" key="4">
    <source>
        <dbReference type="ARBA" id="ARBA00022449"/>
    </source>
</evidence>
<feature type="domain" description="Cation/H+ exchanger transmembrane" evidence="12">
    <location>
        <begin position="12"/>
        <end position="372"/>
    </location>
</feature>
<comment type="caution">
    <text evidence="13">The sequence shown here is derived from an EMBL/GenBank/DDBJ whole genome shotgun (WGS) entry which is preliminary data.</text>
</comment>
<keyword evidence="9 11" id="KW-0472">Membrane</keyword>